<dbReference type="OrthoDB" id="434092at2759"/>
<evidence type="ECO:0000313" key="14">
    <source>
        <dbReference type="Proteomes" id="UP000799776"/>
    </source>
</evidence>
<keyword evidence="5 12" id="KW-0812">Transmembrane</keyword>
<evidence type="ECO:0000256" key="1">
    <source>
        <dbReference type="ARBA" id="ARBA00004141"/>
    </source>
</evidence>
<keyword evidence="3 12" id="KW-0444">Lipid biosynthesis</keyword>
<accession>A0A9P4LTZ2</accession>
<evidence type="ECO:0000256" key="7">
    <source>
        <dbReference type="ARBA" id="ARBA00022989"/>
    </source>
</evidence>
<dbReference type="PANTHER" id="PTHR11157:SF134">
    <property type="entry name" value="ELONGATION OF FATTY ACIDS PROTEIN 1-RELATED"/>
    <property type="match status" value="1"/>
</dbReference>
<evidence type="ECO:0000256" key="11">
    <source>
        <dbReference type="ARBA" id="ARBA00047375"/>
    </source>
</evidence>
<comment type="catalytic activity">
    <reaction evidence="11">
        <text>a very-long-chain acyl-CoA + malonyl-CoA + H(+) = a very-long-chain 3-oxoacyl-CoA + CO2 + CoA</text>
        <dbReference type="Rhea" id="RHEA:32727"/>
        <dbReference type="ChEBI" id="CHEBI:15378"/>
        <dbReference type="ChEBI" id="CHEBI:16526"/>
        <dbReference type="ChEBI" id="CHEBI:57287"/>
        <dbReference type="ChEBI" id="CHEBI:57384"/>
        <dbReference type="ChEBI" id="CHEBI:90725"/>
        <dbReference type="ChEBI" id="CHEBI:90736"/>
        <dbReference type="EC" id="2.3.1.199"/>
    </reaction>
</comment>
<feature type="transmembrane region" description="Helical" evidence="12">
    <location>
        <begin position="59"/>
        <end position="78"/>
    </location>
</feature>
<dbReference type="PANTHER" id="PTHR11157">
    <property type="entry name" value="FATTY ACID ACYL TRANSFERASE-RELATED"/>
    <property type="match status" value="1"/>
</dbReference>
<dbReference type="GO" id="GO:0034626">
    <property type="term" value="P:fatty acid elongation, polyunsaturated fatty acid"/>
    <property type="evidence" value="ECO:0007669"/>
    <property type="project" value="TreeGrafter"/>
</dbReference>
<dbReference type="GO" id="GO:0019367">
    <property type="term" value="P:fatty acid elongation, saturated fatty acid"/>
    <property type="evidence" value="ECO:0007669"/>
    <property type="project" value="TreeGrafter"/>
</dbReference>
<gene>
    <name evidence="13" type="ORF">K490DRAFT_51416</name>
</gene>
<feature type="transmembrane region" description="Helical" evidence="12">
    <location>
        <begin position="107"/>
        <end position="128"/>
    </location>
</feature>
<keyword evidence="14" id="KW-1185">Reference proteome</keyword>
<comment type="caution">
    <text evidence="13">The sequence shown here is derived from an EMBL/GenBank/DDBJ whole genome shotgun (WGS) entry which is preliminary data.</text>
</comment>
<feature type="transmembrane region" description="Helical" evidence="12">
    <location>
        <begin position="197"/>
        <end position="215"/>
    </location>
</feature>
<keyword evidence="4 12" id="KW-0808">Transferase</keyword>
<evidence type="ECO:0000256" key="5">
    <source>
        <dbReference type="ARBA" id="ARBA00022692"/>
    </source>
</evidence>
<evidence type="ECO:0000256" key="12">
    <source>
        <dbReference type="RuleBase" id="RU361115"/>
    </source>
</evidence>
<keyword evidence="10 12" id="KW-0275">Fatty acid biosynthesis</keyword>
<dbReference type="GO" id="GO:0005789">
    <property type="term" value="C:endoplasmic reticulum membrane"/>
    <property type="evidence" value="ECO:0007669"/>
    <property type="project" value="TreeGrafter"/>
</dbReference>
<dbReference type="Pfam" id="PF01151">
    <property type="entry name" value="ELO"/>
    <property type="match status" value="1"/>
</dbReference>
<comment type="catalytic activity">
    <reaction evidence="12">
        <text>an acyl-CoA + malonyl-CoA + H(+) = a 3-oxoacyl-CoA + CO2 + CoA</text>
        <dbReference type="Rhea" id="RHEA:50252"/>
        <dbReference type="ChEBI" id="CHEBI:15378"/>
        <dbReference type="ChEBI" id="CHEBI:16526"/>
        <dbReference type="ChEBI" id="CHEBI:57287"/>
        <dbReference type="ChEBI" id="CHEBI:57384"/>
        <dbReference type="ChEBI" id="CHEBI:58342"/>
        <dbReference type="ChEBI" id="CHEBI:90726"/>
    </reaction>
    <physiologicalReaction direction="left-to-right" evidence="12">
        <dbReference type="Rhea" id="RHEA:50253"/>
    </physiologicalReaction>
</comment>
<proteinExistence type="inferred from homology"/>
<evidence type="ECO:0000256" key="10">
    <source>
        <dbReference type="ARBA" id="ARBA00023160"/>
    </source>
</evidence>
<keyword evidence="6 12" id="KW-0276">Fatty acid metabolism</keyword>
<keyword evidence="9 12" id="KW-0472">Membrane</keyword>
<dbReference type="EMBL" id="ML978773">
    <property type="protein sequence ID" value="KAF2083549.1"/>
    <property type="molecule type" value="Genomic_DNA"/>
</dbReference>
<evidence type="ECO:0000256" key="6">
    <source>
        <dbReference type="ARBA" id="ARBA00022832"/>
    </source>
</evidence>
<comment type="similarity">
    <text evidence="2 12">Belongs to the ELO family.</text>
</comment>
<dbReference type="PROSITE" id="PS01188">
    <property type="entry name" value="ELO"/>
    <property type="match status" value="1"/>
</dbReference>
<comment type="subcellular location">
    <subcellularLocation>
        <location evidence="1">Membrane</location>
        <topology evidence="1">Multi-pass membrane protein</topology>
    </subcellularLocation>
</comment>
<evidence type="ECO:0000256" key="9">
    <source>
        <dbReference type="ARBA" id="ARBA00023136"/>
    </source>
</evidence>
<dbReference type="GO" id="GO:0034625">
    <property type="term" value="P:fatty acid elongation, monounsaturated fatty acid"/>
    <property type="evidence" value="ECO:0007669"/>
    <property type="project" value="TreeGrafter"/>
</dbReference>
<evidence type="ECO:0000256" key="4">
    <source>
        <dbReference type="ARBA" id="ARBA00022679"/>
    </source>
</evidence>
<name>A0A9P4LTZ2_9PEZI</name>
<evidence type="ECO:0000313" key="13">
    <source>
        <dbReference type="EMBL" id="KAF2083549.1"/>
    </source>
</evidence>
<dbReference type="InterPro" id="IPR030457">
    <property type="entry name" value="ELO_CS"/>
</dbReference>
<dbReference type="GO" id="GO:0009922">
    <property type="term" value="F:fatty acid elongase activity"/>
    <property type="evidence" value="ECO:0007669"/>
    <property type="project" value="UniProtKB-EC"/>
</dbReference>
<dbReference type="EC" id="2.3.1.-" evidence="12"/>
<dbReference type="GO" id="GO:0042761">
    <property type="term" value="P:very long-chain fatty acid biosynthetic process"/>
    <property type="evidence" value="ECO:0007669"/>
    <property type="project" value="TreeGrafter"/>
</dbReference>
<keyword evidence="8 12" id="KW-0443">Lipid metabolism</keyword>
<feature type="transmembrane region" description="Helical" evidence="12">
    <location>
        <begin position="159"/>
        <end position="177"/>
    </location>
</feature>
<feature type="transmembrane region" description="Helical" evidence="12">
    <location>
        <begin position="29"/>
        <end position="47"/>
    </location>
</feature>
<feature type="transmembrane region" description="Helical" evidence="12">
    <location>
        <begin position="235"/>
        <end position="256"/>
    </location>
</feature>
<protein>
    <recommendedName>
        <fullName evidence="12">Elongation of fatty acids protein</fullName>
        <ecNumber evidence="12">2.3.1.-</ecNumber>
    </recommendedName>
</protein>
<dbReference type="InterPro" id="IPR002076">
    <property type="entry name" value="ELO_fam"/>
</dbReference>
<evidence type="ECO:0000256" key="2">
    <source>
        <dbReference type="ARBA" id="ARBA00007263"/>
    </source>
</evidence>
<dbReference type="AlphaFoldDB" id="A0A9P4LTZ2"/>
<sequence length="312" mass="35855">MFSLKGLGLDMSDFEFRPGKTPMGTFKESITGIALYYIIIFGGQYLMQDRKPFEFKFAFKLHNFFLTVGSAGLLVLYLKELVPTIAQRGVYETVCERDAGWTQPLLALYYINYLFKYLEFVDTVFLVLKKKPLTFLHTYHHGATAFLCYTQLIGQTPVSWVPIVLNLTVHTIMYWYYFQSARGIRVWWKKYITMTQIIQFVIDMGFVYFTTYNIFVRDFFPNAPIYGHCEGGGIAASTGCAILTSYLFLFIGFYISSYQKTGKQPKKAIERMEKKGQLPHGFQKGISSAIDPLISREGGAMRNMRLDTIGEL</sequence>
<evidence type="ECO:0000256" key="3">
    <source>
        <dbReference type="ARBA" id="ARBA00022516"/>
    </source>
</evidence>
<reference evidence="13" key="1">
    <citation type="journal article" date="2020" name="Stud. Mycol.">
        <title>101 Dothideomycetes genomes: a test case for predicting lifestyles and emergence of pathogens.</title>
        <authorList>
            <person name="Haridas S."/>
            <person name="Albert R."/>
            <person name="Binder M."/>
            <person name="Bloem J."/>
            <person name="Labutti K."/>
            <person name="Salamov A."/>
            <person name="Andreopoulos B."/>
            <person name="Baker S."/>
            <person name="Barry K."/>
            <person name="Bills G."/>
            <person name="Bluhm B."/>
            <person name="Cannon C."/>
            <person name="Castanera R."/>
            <person name="Culley D."/>
            <person name="Daum C."/>
            <person name="Ezra D."/>
            <person name="Gonzalez J."/>
            <person name="Henrissat B."/>
            <person name="Kuo A."/>
            <person name="Liang C."/>
            <person name="Lipzen A."/>
            <person name="Lutzoni F."/>
            <person name="Magnuson J."/>
            <person name="Mondo S."/>
            <person name="Nolan M."/>
            <person name="Ohm R."/>
            <person name="Pangilinan J."/>
            <person name="Park H.-J."/>
            <person name="Ramirez L."/>
            <person name="Alfaro M."/>
            <person name="Sun H."/>
            <person name="Tritt A."/>
            <person name="Yoshinaga Y."/>
            <person name="Zwiers L.-H."/>
            <person name="Turgeon B."/>
            <person name="Goodwin S."/>
            <person name="Spatafora J."/>
            <person name="Crous P."/>
            <person name="Grigoriev I."/>
        </authorList>
    </citation>
    <scope>NUCLEOTIDE SEQUENCE</scope>
    <source>
        <strain evidence="13">CBS 121410</strain>
    </source>
</reference>
<evidence type="ECO:0000256" key="8">
    <source>
        <dbReference type="ARBA" id="ARBA00023098"/>
    </source>
</evidence>
<dbReference type="GO" id="GO:0030148">
    <property type="term" value="P:sphingolipid biosynthetic process"/>
    <property type="evidence" value="ECO:0007669"/>
    <property type="project" value="TreeGrafter"/>
</dbReference>
<keyword evidence="7 12" id="KW-1133">Transmembrane helix</keyword>
<organism evidence="13 14">
    <name type="scientific">Saccharata proteae CBS 121410</name>
    <dbReference type="NCBI Taxonomy" id="1314787"/>
    <lineage>
        <taxon>Eukaryota</taxon>
        <taxon>Fungi</taxon>
        <taxon>Dikarya</taxon>
        <taxon>Ascomycota</taxon>
        <taxon>Pezizomycotina</taxon>
        <taxon>Dothideomycetes</taxon>
        <taxon>Dothideomycetes incertae sedis</taxon>
        <taxon>Botryosphaeriales</taxon>
        <taxon>Saccharataceae</taxon>
        <taxon>Saccharata</taxon>
    </lineage>
</organism>
<dbReference type="Proteomes" id="UP000799776">
    <property type="component" value="Unassembled WGS sequence"/>
</dbReference>